<name>A0A4U8Q4B8_9FIRM</name>
<accession>A0A4U8Q4B8</accession>
<reference evidence="2 3" key="1">
    <citation type="journal article" date="2019" name="Anaerobe">
        <title>Detection of Robinsoniella peoriensis in multiple bone samples of a trauma patient.</title>
        <authorList>
            <person name="Schrottner P."/>
            <person name="Hartwich K."/>
            <person name="Bunk B."/>
            <person name="Schober I."/>
            <person name="Helbig S."/>
            <person name="Rudolph W.W."/>
            <person name="Gunzer F."/>
        </authorList>
    </citation>
    <scope>NUCLEOTIDE SEQUENCE [LARGE SCALE GENOMIC DNA]</scope>
    <source>
        <strain evidence="2 3">DSM 106044</strain>
    </source>
</reference>
<evidence type="ECO:0000313" key="2">
    <source>
        <dbReference type="EMBL" id="TLC99649.1"/>
    </source>
</evidence>
<keyword evidence="1" id="KW-0175">Coiled coil</keyword>
<evidence type="ECO:0000256" key="1">
    <source>
        <dbReference type="SAM" id="Coils"/>
    </source>
</evidence>
<comment type="caution">
    <text evidence="2">The sequence shown here is derived from an EMBL/GenBank/DDBJ whole genome shotgun (WGS) entry which is preliminary data.</text>
</comment>
<organism evidence="2 3">
    <name type="scientific">Robinsoniella peoriensis</name>
    <dbReference type="NCBI Taxonomy" id="180332"/>
    <lineage>
        <taxon>Bacteria</taxon>
        <taxon>Bacillati</taxon>
        <taxon>Bacillota</taxon>
        <taxon>Clostridia</taxon>
        <taxon>Lachnospirales</taxon>
        <taxon>Lachnospiraceae</taxon>
        <taxon>Robinsoniella</taxon>
    </lineage>
</organism>
<sequence length="600" mass="69792" precursor="true">MKRLMVAVLMTIIFMVCGCKGDVKTNIQSESISKASEQPIEIKEMQLDTIESETIAEISDLDNLKNIYPNYINKLENLSEANIEKYYKIYLANKNMSFNELEEYFFDQENGLTETIEEIPQYYNNMSRFICTYDDLREKYSNLENLYEMIFQAMEEQENQGGIKIQTYEKINDLNSDIANCIHTNENGLEFDYSTALNILKSETLMIKGYLVEKATLEYNQKTVNGENKSDEILKINQEIEDNIKQYGILYSSCNRLLNNTYDWIKYNNIMNTPIENEDDHYDIMYNGLSSIAKDIDINKPNNQMIYRMLFDGIPEDINSEIEKYKFYFTQNPIDGLNNLLEKLLEYEFAKMENDLLYFNVELATFVETFDMTENSAIALFEKISDFAGELDWDQFSDIIRSMSTEKNYSTTNKFILRYNAYDSNTVLNKNYKEFNEKFELIRQKDKKYAVNNKESNTNTDSTINTVQNFIDRYNKKVVELQSKYVISEIKSTSIGNDGVIDIGNSYTICINPNTDVSLENTIKIANFQSTDDSKSNKELIGAQFTCFLFAIDPSLKANDIETVLSFLYDSKEDLQLNNITYKNFSVKDLTIIQAILPEN</sequence>
<keyword evidence="3" id="KW-1185">Reference proteome</keyword>
<feature type="coiled-coil region" evidence="1">
    <location>
        <begin position="133"/>
        <end position="160"/>
    </location>
</feature>
<gene>
    <name evidence="2" type="ORF">DSM106044_03441</name>
</gene>
<proteinExistence type="predicted"/>
<dbReference type="RefSeq" id="WP_138003126.1">
    <property type="nucleotide sequence ID" value="NZ_QGQD01000067.1"/>
</dbReference>
<evidence type="ECO:0000313" key="3">
    <source>
        <dbReference type="Proteomes" id="UP000306509"/>
    </source>
</evidence>
<dbReference type="Proteomes" id="UP000306509">
    <property type="component" value="Unassembled WGS sequence"/>
</dbReference>
<dbReference type="AlphaFoldDB" id="A0A4U8Q4B8"/>
<dbReference type="EMBL" id="QGQD01000067">
    <property type="protein sequence ID" value="TLC99649.1"/>
    <property type="molecule type" value="Genomic_DNA"/>
</dbReference>
<dbReference type="PROSITE" id="PS51257">
    <property type="entry name" value="PROKAR_LIPOPROTEIN"/>
    <property type="match status" value="1"/>
</dbReference>
<protein>
    <submittedName>
        <fullName evidence="2">Uncharacterized protein</fullName>
    </submittedName>
</protein>